<proteinExistence type="predicted"/>
<evidence type="ECO:0000313" key="6">
    <source>
        <dbReference type="Proteomes" id="UP000541558"/>
    </source>
</evidence>
<dbReference type="AlphaFoldDB" id="A0A8H5BL86"/>
<feature type="chain" id="PRO_5034914594" description="DUF974-domain-containing protein" evidence="2">
    <location>
        <begin position="20"/>
        <end position="681"/>
    </location>
</feature>
<dbReference type="Pfam" id="PF06159">
    <property type="entry name" value="TRAPPC13_N"/>
    <property type="match status" value="1"/>
</dbReference>
<dbReference type="InterPro" id="IPR010378">
    <property type="entry name" value="TRAPPC13"/>
</dbReference>
<reference evidence="5 6" key="1">
    <citation type="journal article" date="2020" name="ISME J.">
        <title>Uncovering the hidden diversity of litter-decomposition mechanisms in mushroom-forming fungi.</title>
        <authorList>
            <person name="Floudas D."/>
            <person name="Bentzer J."/>
            <person name="Ahren D."/>
            <person name="Johansson T."/>
            <person name="Persson P."/>
            <person name="Tunlid A."/>
        </authorList>
    </citation>
    <scope>NUCLEOTIDE SEQUENCE [LARGE SCALE GENOMIC DNA]</scope>
    <source>
        <strain evidence="5 6">CBS 175.51</strain>
    </source>
</reference>
<dbReference type="Proteomes" id="UP000541558">
    <property type="component" value="Unassembled WGS sequence"/>
</dbReference>
<dbReference type="OrthoDB" id="10250284at2759"/>
<dbReference type="Pfam" id="PF23647">
    <property type="entry name" value="TRAPPC13_M"/>
    <property type="match status" value="1"/>
</dbReference>
<gene>
    <name evidence="5" type="ORF">D9611_004478</name>
</gene>
<feature type="domain" description="Trafficking protein particle complex subunit 13 middle" evidence="4">
    <location>
        <begin position="219"/>
        <end position="353"/>
    </location>
</feature>
<dbReference type="InterPro" id="IPR055429">
    <property type="entry name" value="TRAPPC13_M"/>
</dbReference>
<evidence type="ECO:0000259" key="4">
    <source>
        <dbReference type="Pfam" id="PF23647"/>
    </source>
</evidence>
<feature type="domain" description="Trafficking protein particle complex subunit 13 N-terminal" evidence="3">
    <location>
        <begin position="31"/>
        <end position="215"/>
    </location>
</feature>
<organism evidence="5 6">
    <name type="scientific">Ephemerocybe angulata</name>
    <dbReference type="NCBI Taxonomy" id="980116"/>
    <lineage>
        <taxon>Eukaryota</taxon>
        <taxon>Fungi</taxon>
        <taxon>Dikarya</taxon>
        <taxon>Basidiomycota</taxon>
        <taxon>Agaricomycotina</taxon>
        <taxon>Agaricomycetes</taxon>
        <taxon>Agaricomycetidae</taxon>
        <taxon>Agaricales</taxon>
        <taxon>Agaricineae</taxon>
        <taxon>Psathyrellaceae</taxon>
        <taxon>Ephemerocybe</taxon>
    </lineage>
</organism>
<dbReference type="InterPro" id="IPR055427">
    <property type="entry name" value="TRAPPC13_N"/>
</dbReference>
<evidence type="ECO:0008006" key="7">
    <source>
        <dbReference type="Google" id="ProtNLM"/>
    </source>
</evidence>
<name>A0A8H5BL86_9AGAR</name>
<evidence type="ECO:0000259" key="3">
    <source>
        <dbReference type="Pfam" id="PF06159"/>
    </source>
</evidence>
<feature type="region of interest" description="Disordered" evidence="1">
    <location>
        <begin position="359"/>
        <end position="405"/>
    </location>
</feature>
<dbReference type="PANTHER" id="PTHR13134:SF3">
    <property type="entry name" value="TRAFFICKING PROTEIN PARTICLE COMPLEX SUBUNIT 13"/>
    <property type="match status" value="1"/>
</dbReference>
<comment type="caution">
    <text evidence="5">The sequence shown here is derived from an EMBL/GenBank/DDBJ whole genome shotgun (WGS) entry which is preliminary data.</text>
</comment>
<keyword evidence="2" id="KW-0732">Signal</keyword>
<sequence length="681" mass="73483">MYLARTLCLFSLFYSFSSTTTTTMASDGPTHFLSLKVMRVSRPELAPAWQPFYSSSPSFSAHSSAHLLSLQGAAPLPGHPKTLRDLTHASELLTLPSAFGSIQLGETFSSCLCVNNEAQMGIEVVQVKVEMQTITAKVTLSELDVDEAGSAGKVLSAGDTLESVVHHEIKELGQHVLACTVSYRLPQGARPIPGASEDANDPSLVTFRKFYKFAVTNPLSVKTKVHAPKSPTAQLSLAERDKVFLEVHIQNVTQEPMHFERMQLEPMEDWTVQDANHKGDTSKTSIFSGSLAIMQPQDTRQYLYILTPKKTTAVPPALTPGSIIPLGRLDISWRSSFGEPGRLLTSMLTRRIPFPSAPAPASAIPPYLKRAGPGGSNSRPQSPSISSRPLSPPPAQRPGSPFQVARSNSISQGAYPQSPQLPPLSAVPSAAPQSDLDVNLIVEHLHDAVKLEKPFTVSLQLVVSSNMPLRDFAMRKLSFAVQHLQAPKVTPLTIAQAVTAAVAPPSEALSPRMSSSGFSTPSSATAAANFNYALAHQKILDVSLRPSSPTGTIHGHSPNDVAQPIDPNVPILPPPFFDGHEEKPLLNHVLFVGSSTIFLPSVQITTGDQGTPSNPITQDFELTYLPMKGGFCRVGGLRVLLVQDKGTSDFQEFEVDSLQASQMKAQTLKEYDIIAETWVST</sequence>
<evidence type="ECO:0000256" key="1">
    <source>
        <dbReference type="SAM" id="MobiDB-lite"/>
    </source>
</evidence>
<evidence type="ECO:0000313" key="5">
    <source>
        <dbReference type="EMBL" id="KAF5324548.1"/>
    </source>
</evidence>
<feature type="signal peptide" evidence="2">
    <location>
        <begin position="1"/>
        <end position="19"/>
    </location>
</feature>
<dbReference type="EMBL" id="JAACJK010000164">
    <property type="protein sequence ID" value="KAF5324548.1"/>
    <property type="molecule type" value="Genomic_DNA"/>
</dbReference>
<accession>A0A8H5BL86</accession>
<evidence type="ECO:0000256" key="2">
    <source>
        <dbReference type="SAM" id="SignalP"/>
    </source>
</evidence>
<keyword evidence="6" id="KW-1185">Reference proteome</keyword>
<dbReference type="PANTHER" id="PTHR13134">
    <property type="entry name" value="TRAFFICKING PROTEIN PARTICLE COMPLEX SUBUNIT 13"/>
    <property type="match status" value="1"/>
</dbReference>
<feature type="compositionally biased region" description="Low complexity" evidence="1">
    <location>
        <begin position="376"/>
        <end position="389"/>
    </location>
</feature>
<protein>
    <recommendedName>
        <fullName evidence="7">DUF974-domain-containing protein</fullName>
    </recommendedName>
</protein>
<dbReference type="GO" id="GO:1990072">
    <property type="term" value="C:TRAPPIII protein complex"/>
    <property type="evidence" value="ECO:0007669"/>
    <property type="project" value="TreeGrafter"/>
</dbReference>